<keyword evidence="5 6" id="KW-0472">Membrane</keyword>
<feature type="transmembrane region" description="Helical" evidence="6">
    <location>
        <begin position="329"/>
        <end position="353"/>
    </location>
</feature>
<dbReference type="InterPro" id="IPR036259">
    <property type="entry name" value="MFS_trans_sf"/>
</dbReference>
<feature type="transmembrane region" description="Helical" evidence="6">
    <location>
        <begin position="365"/>
        <end position="385"/>
    </location>
</feature>
<evidence type="ECO:0000256" key="3">
    <source>
        <dbReference type="ARBA" id="ARBA00022692"/>
    </source>
</evidence>
<dbReference type="PANTHER" id="PTHR12778:SF10">
    <property type="entry name" value="MAJOR FACILITATOR SUPERFAMILY DOMAIN-CONTAINING PROTEIN 3"/>
    <property type="match status" value="1"/>
</dbReference>
<dbReference type="Gene3D" id="1.20.1250.20">
    <property type="entry name" value="MFS general substrate transporter like domains"/>
    <property type="match status" value="1"/>
</dbReference>
<keyword evidence="8" id="KW-1185">Reference proteome</keyword>
<feature type="transmembrane region" description="Helical" evidence="6">
    <location>
        <begin position="139"/>
        <end position="162"/>
    </location>
</feature>
<dbReference type="Pfam" id="PF07690">
    <property type="entry name" value="MFS_1"/>
    <property type="match status" value="1"/>
</dbReference>
<keyword evidence="3 6" id="KW-0812">Transmembrane</keyword>
<feature type="transmembrane region" description="Helical" evidence="6">
    <location>
        <begin position="397"/>
        <end position="415"/>
    </location>
</feature>
<evidence type="ECO:0000256" key="4">
    <source>
        <dbReference type="ARBA" id="ARBA00022989"/>
    </source>
</evidence>
<dbReference type="InterPro" id="IPR011701">
    <property type="entry name" value="MFS"/>
</dbReference>
<feature type="transmembrane region" description="Helical" evidence="6">
    <location>
        <begin position="302"/>
        <end position="323"/>
    </location>
</feature>
<dbReference type="GO" id="GO:0022857">
    <property type="term" value="F:transmembrane transporter activity"/>
    <property type="evidence" value="ECO:0007669"/>
    <property type="project" value="InterPro"/>
</dbReference>
<feature type="transmembrane region" description="Helical" evidence="6">
    <location>
        <begin position="12"/>
        <end position="35"/>
    </location>
</feature>
<protein>
    <submittedName>
        <fullName evidence="7">MFS transporter</fullName>
    </submittedName>
</protein>
<evidence type="ECO:0000313" key="8">
    <source>
        <dbReference type="Proteomes" id="UP000444316"/>
    </source>
</evidence>
<feature type="transmembrane region" description="Helical" evidence="6">
    <location>
        <begin position="100"/>
        <end position="118"/>
    </location>
</feature>
<evidence type="ECO:0000313" key="7">
    <source>
        <dbReference type="EMBL" id="MYN47242.1"/>
    </source>
</evidence>
<feature type="transmembrane region" description="Helical" evidence="6">
    <location>
        <begin position="76"/>
        <end position="94"/>
    </location>
</feature>
<dbReference type="InterPro" id="IPR004752">
    <property type="entry name" value="AmpG_permease/AT-1"/>
</dbReference>
<comment type="subcellular location">
    <subcellularLocation>
        <location evidence="1">Membrane</location>
        <topology evidence="1">Multi-pass membrane protein</topology>
    </subcellularLocation>
</comment>
<evidence type="ECO:0000256" key="2">
    <source>
        <dbReference type="ARBA" id="ARBA00022448"/>
    </source>
</evidence>
<dbReference type="Proteomes" id="UP000444316">
    <property type="component" value="Unassembled WGS sequence"/>
</dbReference>
<evidence type="ECO:0000256" key="5">
    <source>
        <dbReference type="ARBA" id="ARBA00023136"/>
    </source>
</evidence>
<comment type="caution">
    <text evidence="7">The sequence shown here is derived from an EMBL/GenBank/DDBJ whole genome shotgun (WGS) entry which is preliminary data.</text>
</comment>
<keyword evidence="4 6" id="KW-1133">Transmembrane helix</keyword>
<sequence length="438" mass="47317">MEHSTPAVRNPKFWVPSLYLAQGLPFFAVMIVANQMLKSMGVPNDELNHWTGLIGFAWVFKPLWSPFLELASSKKLVVVGFQIMGGLCLGGVALSLHTPFWFAAVLTMLGLVAISAATHDIACDGLYITSLDEKGQAQYAGWTGTFFNAGKFFTTGGLLLLAGHFEKSIGVVPAWTISYCILAAIMVTLGLYNSWALPLAKNATSDEHNAAAIARTLWQVIIEFFRKKGIWVSIIFIILFRAGEAQVQSIGPLFLREARHLGGLGLSTAEVGAVYGTVGTVAFVVGSIAGGYFTSWLSLKRAILWLILAVNLPNLAFYLLSVFQPTQLSVIGVALSVEMFGYGFGFVGLILYMMQVVAPGKYQTAHYAFATGVMQLGFVLFKLFSGDIQLALGYRNFFVWVMICAVPVAVLSQLIPMAARPQEDEAQAEGNPAAASAG</sequence>
<organism evidence="7 8">
    <name type="scientific">Duganella fentianensis</name>
    <dbReference type="NCBI Taxonomy" id="2692177"/>
    <lineage>
        <taxon>Bacteria</taxon>
        <taxon>Pseudomonadati</taxon>
        <taxon>Pseudomonadota</taxon>
        <taxon>Betaproteobacteria</taxon>
        <taxon>Burkholderiales</taxon>
        <taxon>Oxalobacteraceae</taxon>
        <taxon>Telluria group</taxon>
        <taxon>Duganella</taxon>
    </lineage>
</organism>
<keyword evidence="2" id="KW-0813">Transport</keyword>
<dbReference type="RefSeq" id="WP_161036631.1">
    <property type="nucleotide sequence ID" value="NZ_WWCL01000004.1"/>
</dbReference>
<dbReference type="PANTHER" id="PTHR12778">
    <property type="entry name" value="SOLUTE CARRIER FAMILY 33 ACETYL-COA TRANSPORTER -RELATED"/>
    <property type="match status" value="1"/>
</dbReference>
<gene>
    <name evidence="7" type="ORF">GTP23_19545</name>
</gene>
<reference evidence="7" key="1">
    <citation type="submission" date="2019-12" db="EMBL/GenBank/DDBJ databases">
        <title>Novel species isolated from a subtropical stream in China.</title>
        <authorList>
            <person name="Lu H."/>
        </authorList>
    </citation>
    <scope>NUCLEOTIDE SEQUENCE [LARGE SCALE GENOMIC DNA]</scope>
    <source>
        <strain evidence="7">FT93W</strain>
    </source>
</reference>
<feature type="transmembrane region" description="Helical" evidence="6">
    <location>
        <begin position="47"/>
        <end position="64"/>
    </location>
</feature>
<feature type="transmembrane region" description="Helical" evidence="6">
    <location>
        <begin position="274"/>
        <end position="295"/>
    </location>
</feature>
<dbReference type="AlphaFoldDB" id="A0A845I272"/>
<feature type="transmembrane region" description="Helical" evidence="6">
    <location>
        <begin position="174"/>
        <end position="192"/>
    </location>
</feature>
<proteinExistence type="predicted"/>
<dbReference type="EMBL" id="WWCL01000004">
    <property type="protein sequence ID" value="MYN47242.1"/>
    <property type="molecule type" value="Genomic_DNA"/>
</dbReference>
<evidence type="ECO:0000256" key="6">
    <source>
        <dbReference type="SAM" id="Phobius"/>
    </source>
</evidence>
<name>A0A845I272_9BURK</name>
<accession>A0A845I272</accession>
<dbReference type="SUPFAM" id="SSF103473">
    <property type="entry name" value="MFS general substrate transporter"/>
    <property type="match status" value="1"/>
</dbReference>
<evidence type="ECO:0000256" key="1">
    <source>
        <dbReference type="ARBA" id="ARBA00004141"/>
    </source>
</evidence>
<dbReference type="GO" id="GO:0016020">
    <property type="term" value="C:membrane"/>
    <property type="evidence" value="ECO:0007669"/>
    <property type="project" value="UniProtKB-SubCell"/>
</dbReference>